<organism evidence="1">
    <name type="scientific">Arundo donax</name>
    <name type="common">Giant reed</name>
    <name type="synonym">Donax arundinaceus</name>
    <dbReference type="NCBI Taxonomy" id="35708"/>
    <lineage>
        <taxon>Eukaryota</taxon>
        <taxon>Viridiplantae</taxon>
        <taxon>Streptophyta</taxon>
        <taxon>Embryophyta</taxon>
        <taxon>Tracheophyta</taxon>
        <taxon>Spermatophyta</taxon>
        <taxon>Magnoliopsida</taxon>
        <taxon>Liliopsida</taxon>
        <taxon>Poales</taxon>
        <taxon>Poaceae</taxon>
        <taxon>PACMAD clade</taxon>
        <taxon>Arundinoideae</taxon>
        <taxon>Arundineae</taxon>
        <taxon>Arundo</taxon>
    </lineage>
</organism>
<reference evidence="1" key="1">
    <citation type="submission" date="2014-09" db="EMBL/GenBank/DDBJ databases">
        <authorList>
            <person name="Magalhaes I.L.F."/>
            <person name="Oliveira U."/>
            <person name="Santos F.R."/>
            <person name="Vidigal T.H.D.A."/>
            <person name="Brescovit A.D."/>
            <person name="Santos A.J."/>
        </authorList>
    </citation>
    <scope>NUCLEOTIDE SEQUENCE</scope>
    <source>
        <tissue evidence="1">Shoot tissue taken approximately 20 cm above the soil surface</tissue>
    </source>
</reference>
<name>A0A0A9F9C8_ARUDO</name>
<proteinExistence type="predicted"/>
<dbReference type="AlphaFoldDB" id="A0A0A9F9C8"/>
<reference evidence="1" key="2">
    <citation type="journal article" date="2015" name="Data Brief">
        <title>Shoot transcriptome of the giant reed, Arundo donax.</title>
        <authorList>
            <person name="Barrero R.A."/>
            <person name="Guerrero F.D."/>
            <person name="Moolhuijzen P."/>
            <person name="Goolsby J.A."/>
            <person name="Tidwell J."/>
            <person name="Bellgard S.E."/>
            <person name="Bellgard M.I."/>
        </authorList>
    </citation>
    <scope>NUCLEOTIDE SEQUENCE</scope>
    <source>
        <tissue evidence="1">Shoot tissue taken approximately 20 cm above the soil surface</tissue>
    </source>
</reference>
<dbReference type="EMBL" id="GBRH01190072">
    <property type="protein sequence ID" value="JAE07824.1"/>
    <property type="molecule type" value="Transcribed_RNA"/>
</dbReference>
<evidence type="ECO:0000313" key="1">
    <source>
        <dbReference type="EMBL" id="JAE07824.1"/>
    </source>
</evidence>
<accession>A0A0A9F9C8</accession>
<protein>
    <submittedName>
        <fullName evidence="1">Uncharacterized protein</fullName>
    </submittedName>
</protein>
<sequence>MRVKVIMMSPNTRTTEF</sequence>